<dbReference type="RefSeq" id="WP_107395572.1">
    <property type="nucleotide sequence ID" value="NZ_PHHF01000070.1"/>
</dbReference>
<dbReference type="EMBL" id="PHHF01000070">
    <property type="protein sequence ID" value="PTD17764.1"/>
    <property type="molecule type" value="Genomic_DNA"/>
</dbReference>
<dbReference type="InterPro" id="IPR029058">
    <property type="entry name" value="AB_hydrolase_fold"/>
</dbReference>
<dbReference type="Gene3D" id="3.40.50.1820">
    <property type="entry name" value="alpha/beta hydrolase"/>
    <property type="match status" value="1"/>
</dbReference>
<accession>A0A2T4HPN4</accession>
<gene>
    <name evidence="2" type="ORF">CV103_16390</name>
</gene>
<evidence type="ECO:0000259" key="1">
    <source>
        <dbReference type="Pfam" id="PF12146"/>
    </source>
</evidence>
<dbReference type="AlphaFoldDB" id="A0A2T4HPN4"/>
<dbReference type="PROSITE" id="PS51257">
    <property type="entry name" value="PROKAR_LIPOPROTEIN"/>
    <property type="match status" value="1"/>
</dbReference>
<name>A0A2T4HPN4_9SPHN</name>
<dbReference type="PANTHER" id="PTHR12277">
    <property type="entry name" value="ALPHA/BETA HYDROLASE DOMAIN-CONTAINING PROTEIN"/>
    <property type="match status" value="1"/>
</dbReference>
<dbReference type="PANTHER" id="PTHR12277:SF79">
    <property type="entry name" value="XAA-PRO DIPEPTIDYL-PEPTIDASE-RELATED"/>
    <property type="match status" value="1"/>
</dbReference>
<comment type="caution">
    <text evidence="2">The sequence shown here is derived from an EMBL/GenBank/DDBJ whole genome shotgun (WGS) entry which is preliminary data.</text>
</comment>
<organism evidence="2 3">
    <name type="scientific">Edaphosphingomonas fennica</name>
    <dbReference type="NCBI Taxonomy" id="114404"/>
    <lineage>
        <taxon>Bacteria</taxon>
        <taxon>Pseudomonadati</taxon>
        <taxon>Pseudomonadota</taxon>
        <taxon>Alphaproteobacteria</taxon>
        <taxon>Sphingomonadales</taxon>
        <taxon>Rhizorhabdaceae</taxon>
        <taxon>Edaphosphingomonas</taxon>
    </lineage>
</organism>
<protein>
    <submittedName>
        <fullName evidence="2">Alpha/beta hydrolase</fullName>
    </submittedName>
</protein>
<proteinExistence type="predicted"/>
<evidence type="ECO:0000313" key="2">
    <source>
        <dbReference type="EMBL" id="PTD17764.1"/>
    </source>
</evidence>
<feature type="domain" description="Serine aminopeptidase S33" evidence="1">
    <location>
        <begin position="70"/>
        <end position="179"/>
    </location>
</feature>
<evidence type="ECO:0000313" key="3">
    <source>
        <dbReference type="Proteomes" id="UP000241206"/>
    </source>
</evidence>
<dbReference type="InterPro" id="IPR022742">
    <property type="entry name" value="Hydrolase_4"/>
</dbReference>
<keyword evidence="3" id="KW-1185">Reference proteome</keyword>
<dbReference type="GO" id="GO:0016787">
    <property type="term" value="F:hydrolase activity"/>
    <property type="evidence" value="ECO:0007669"/>
    <property type="project" value="UniProtKB-KW"/>
</dbReference>
<dbReference type="SUPFAM" id="SSF53474">
    <property type="entry name" value="alpha/beta-Hydrolases"/>
    <property type="match status" value="1"/>
</dbReference>
<reference evidence="2 3" key="1">
    <citation type="submission" date="2017-11" db="EMBL/GenBank/DDBJ databases">
        <title>Sphingomonas oleivorans sp. nov., isolated from oil-contaminated soil.</title>
        <authorList>
            <person name="Wang L."/>
            <person name="Chen L."/>
        </authorList>
    </citation>
    <scope>NUCLEOTIDE SEQUENCE [LARGE SCALE GENOMIC DNA]</scope>
    <source>
        <strain evidence="2 3">K101</strain>
    </source>
</reference>
<keyword evidence="2" id="KW-0378">Hydrolase</keyword>
<sequence>MRTGLRLLLLTALLAFGGCAGFVRQNLYKPRTDIVAIADWTKSPPAEVRATTADGIALQSFHWAGKPGNHDVILFFHGRRAHQGVGAKYAQYLAGKGPAVLVASYRGFAGNPGSPSREGLMRDGAAFIALARQLHGADARIFLVGHSLGGAVALELATRAPVAGVVLIEPFAALDEVAPDYARPFLLDRWDNREAIAAVAPPVVIFHGTADDVVPLPQAQSLLAAACNRALLVTMPGATHKPNMPVLGPAIADTIRLIAEDRLAALPATLPEGWRLTDHPPARTPACLTRHRGR</sequence>
<dbReference type="Proteomes" id="UP000241206">
    <property type="component" value="Unassembled WGS sequence"/>
</dbReference>
<dbReference type="Pfam" id="PF12146">
    <property type="entry name" value="Hydrolase_4"/>
    <property type="match status" value="1"/>
</dbReference>